<reference evidence="2 3" key="1">
    <citation type="submission" date="2024-03" db="EMBL/GenBank/DDBJ databases">
        <title>Sequence of Lycoming College Course Isolates.</title>
        <authorList>
            <person name="Plotts O."/>
            <person name="Newman J."/>
        </authorList>
    </citation>
    <scope>NUCLEOTIDE SEQUENCE [LARGE SCALE GENOMIC DNA]</scope>
    <source>
        <strain evidence="2 3">CJB-3</strain>
    </source>
</reference>
<keyword evidence="1" id="KW-0812">Transmembrane</keyword>
<name>A0ABU8NJ47_9SPHI</name>
<dbReference type="Proteomes" id="UP001378956">
    <property type="component" value="Unassembled WGS sequence"/>
</dbReference>
<keyword evidence="1" id="KW-0472">Membrane</keyword>
<dbReference type="EMBL" id="JBBEUB010000001">
    <property type="protein sequence ID" value="MEJ2901883.1"/>
    <property type="molecule type" value="Genomic_DNA"/>
</dbReference>
<keyword evidence="2" id="KW-0131">Cell cycle</keyword>
<keyword evidence="3" id="KW-1185">Reference proteome</keyword>
<evidence type="ECO:0000256" key="1">
    <source>
        <dbReference type="SAM" id="Phobius"/>
    </source>
</evidence>
<sequence>MLKRINWKSVFKGFAWIVSLAGIIVLMSFVSIKKDTVTCTNIKILIPGADNFIEREEVDAILKQSQGILIGKKLEQINLEEIEQKLKANPYIAFATVYADMNGVIHINVKQRQPILRVINASDQDFYIDRNGLKMPISPNFTASVLVANGKIMEHFSGKVDTLITKLAKDLYKTAFYIEQDTLWNEQIEQLIVDDKNDIQLVPRVGNQRIILGTADSLEVKMRNLRAFYDKAMPKVGWDTYKTINIKYTNQVVCEKNKIDSLSEVARLDSLKKKPIDTMVREEMPEELKDDN</sequence>
<gene>
    <name evidence="2" type="ORF">WAE58_05590</name>
</gene>
<keyword evidence="2" id="KW-0132">Cell division</keyword>
<evidence type="ECO:0000313" key="3">
    <source>
        <dbReference type="Proteomes" id="UP001378956"/>
    </source>
</evidence>
<proteinExistence type="predicted"/>
<keyword evidence="1" id="KW-1133">Transmembrane helix</keyword>
<accession>A0ABU8NJ47</accession>
<feature type="transmembrane region" description="Helical" evidence="1">
    <location>
        <begin position="12"/>
        <end position="32"/>
    </location>
</feature>
<comment type="caution">
    <text evidence="2">The sequence shown here is derived from an EMBL/GenBank/DDBJ whole genome shotgun (WGS) entry which is preliminary data.</text>
</comment>
<organism evidence="2 3">
    <name type="scientific">Pedobacter panaciterrae</name>
    <dbReference type="NCBI Taxonomy" id="363849"/>
    <lineage>
        <taxon>Bacteria</taxon>
        <taxon>Pseudomonadati</taxon>
        <taxon>Bacteroidota</taxon>
        <taxon>Sphingobacteriia</taxon>
        <taxon>Sphingobacteriales</taxon>
        <taxon>Sphingobacteriaceae</taxon>
        <taxon>Pedobacter</taxon>
    </lineage>
</organism>
<evidence type="ECO:0000313" key="2">
    <source>
        <dbReference type="EMBL" id="MEJ2901883.1"/>
    </source>
</evidence>
<dbReference type="RefSeq" id="WP_288883976.1">
    <property type="nucleotide sequence ID" value="NZ_CBFGNQ010000003.1"/>
</dbReference>
<protein>
    <submittedName>
        <fullName evidence="2">Cell division protein FtsQ</fullName>
    </submittedName>
</protein>
<dbReference type="GO" id="GO:0051301">
    <property type="term" value="P:cell division"/>
    <property type="evidence" value="ECO:0007669"/>
    <property type="project" value="UniProtKB-KW"/>
</dbReference>